<organism evidence="2 3">
    <name type="scientific">Elysia marginata</name>
    <dbReference type="NCBI Taxonomy" id="1093978"/>
    <lineage>
        <taxon>Eukaryota</taxon>
        <taxon>Metazoa</taxon>
        <taxon>Spiralia</taxon>
        <taxon>Lophotrochozoa</taxon>
        <taxon>Mollusca</taxon>
        <taxon>Gastropoda</taxon>
        <taxon>Heterobranchia</taxon>
        <taxon>Euthyneura</taxon>
        <taxon>Panpulmonata</taxon>
        <taxon>Sacoglossa</taxon>
        <taxon>Placobranchoidea</taxon>
        <taxon>Plakobranchidae</taxon>
        <taxon>Elysia</taxon>
    </lineage>
</organism>
<comment type="caution">
    <text evidence="2">The sequence shown here is derived from an EMBL/GenBank/DDBJ whole genome shotgun (WGS) entry which is preliminary data.</text>
</comment>
<keyword evidence="1" id="KW-1133">Transmembrane helix</keyword>
<dbReference type="AlphaFoldDB" id="A0AAV4HN43"/>
<proteinExistence type="predicted"/>
<sequence length="125" mass="13670">MLSAGYEGVMCLKEIPYEPLTTMIMRHLLTGLIALLGGGFLLWGLFAMVKTRKEAKFPEVGAEGEQDAEMNLSQAPSYVMSTGDGDDVVDDGLYSNDATPSQSDASLAQVYYDIDTDFEEDWPSD</sequence>
<keyword evidence="1" id="KW-0812">Transmembrane</keyword>
<keyword evidence="3" id="KW-1185">Reference proteome</keyword>
<feature type="transmembrane region" description="Helical" evidence="1">
    <location>
        <begin position="28"/>
        <end position="49"/>
    </location>
</feature>
<gene>
    <name evidence="2" type="ORF">ElyMa_001030200</name>
</gene>
<evidence type="ECO:0000313" key="2">
    <source>
        <dbReference type="EMBL" id="GFR98875.1"/>
    </source>
</evidence>
<evidence type="ECO:0000256" key="1">
    <source>
        <dbReference type="SAM" id="Phobius"/>
    </source>
</evidence>
<keyword evidence="1" id="KW-0472">Membrane</keyword>
<reference evidence="2 3" key="1">
    <citation type="journal article" date="2021" name="Elife">
        <title>Chloroplast acquisition without the gene transfer in kleptoplastic sea slugs, Plakobranchus ocellatus.</title>
        <authorList>
            <person name="Maeda T."/>
            <person name="Takahashi S."/>
            <person name="Yoshida T."/>
            <person name="Shimamura S."/>
            <person name="Takaki Y."/>
            <person name="Nagai Y."/>
            <person name="Toyoda A."/>
            <person name="Suzuki Y."/>
            <person name="Arimoto A."/>
            <person name="Ishii H."/>
            <person name="Satoh N."/>
            <person name="Nishiyama T."/>
            <person name="Hasebe M."/>
            <person name="Maruyama T."/>
            <person name="Minagawa J."/>
            <person name="Obokata J."/>
            <person name="Shigenobu S."/>
        </authorList>
    </citation>
    <scope>NUCLEOTIDE SEQUENCE [LARGE SCALE GENOMIC DNA]</scope>
</reference>
<protein>
    <submittedName>
        <fullName evidence="2">Uncharacterized protein</fullName>
    </submittedName>
</protein>
<accession>A0AAV4HN43</accession>
<dbReference type="Proteomes" id="UP000762676">
    <property type="component" value="Unassembled WGS sequence"/>
</dbReference>
<name>A0AAV4HN43_9GAST</name>
<dbReference type="EMBL" id="BMAT01002094">
    <property type="protein sequence ID" value="GFR98875.1"/>
    <property type="molecule type" value="Genomic_DNA"/>
</dbReference>
<evidence type="ECO:0000313" key="3">
    <source>
        <dbReference type="Proteomes" id="UP000762676"/>
    </source>
</evidence>